<feature type="domain" description="Glycosyl hydrolase family 32 C-terminal" evidence="11">
    <location>
        <begin position="349"/>
        <end position="467"/>
    </location>
</feature>
<keyword evidence="5 8" id="KW-0378">Hydrolase</keyword>
<name>A0A447Z616_9STRE</name>
<dbReference type="GO" id="GO:0005985">
    <property type="term" value="P:sucrose metabolic process"/>
    <property type="evidence" value="ECO:0007669"/>
    <property type="project" value="UniProtKB-UniPathway"/>
</dbReference>
<dbReference type="Gene3D" id="2.115.10.20">
    <property type="entry name" value="Glycosyl hydrolase domain, family 43"/>
    <property type="match status" value="1"/>
</dbReference>
<comment type="function">
    <text evidence="9">Enables the bacterium to metabolize sucrose as a sole carbon source.</text>
</comment>
<dbReference type="Proteomes" id="UP000270025">
    <property type="component" value="Chromosome"/>
</dbReference>
<dbReference type="Pfam" id="PF08244">
    <property type="entry name" value="Glyco_hydro_32C"/>
    <property type="match status" value="1"/>
</dbReference>
<reference evidence="12 13" key="1">
    <citation type="submission" date="2018-12" db="EMBL/GenBank/DDBJ databases">
        <authorList>
            <consortium name="Pathogen Informatics"/>
        </authorList>
    </citation>
    <scope>NUCLEOTIDE SEQUENCE [LARGE SCALE GENOMIC DNA]</scope>
    <source>
        <strain evidence="12 13">NCTC3166</strain>
    </source>
</reference>
<dbReference type="InterPro" id="IPR013189">
    <property type="entry name" value="Glyco_hydro_32_C"/>
</dbReference>
<feature type="domain" description="Glycosyl hydrolase family 32 N-terminal" evidence="10">
    <location>
        <begin position="37"/>
        <end position="340"/>
    </location>
</feature>
<proteinExistence type="inferred from homology"/>
<dbReference type="Gene3D" id="2.60.120.560">
    <property type="entry name" value="Exo-inulinase, domain 1"/>
    <property type="match status" value="1"/>
</dbReference>
<evidence type="ECO:0000256" key="6">
    <source>
        <dbReference type="ARBA" id="ARBA00023295"/>
    </source>
</evidence>
<protein>
    <recommendedName>
        <fullName evidence="4 8">Sucrose-6-phosphate hydrolase</fullName>
        <ecNumber evidence="3 8">3.2.1.26</ecNumber>
    </recommendedName>
    <alternativeName>
        <fullName evidence="7 9">Invertase</fullName>
    </alternativeName>
</protein>
<keyword evidence="9" id="KW-0119">Carbohydrate metabolism</keyword>
<dbReference type="InterPro" id="IPR001362">
    <property type="entry name" value="Glyco_hydro_32"/>
</dbReference>
<dbReference type="GO" id="GO:0005737">
    <property type="term" value="C:cytoplasm"/>
    <property type="evidence" value="ECO:0007669"/>
    <property type="project" value="UniProtKB-SubCell"/>
</dbReference>
<dbReference type="CDD" id="cd18623">
    <property type="entry name" value="GH32_ScrB-like"/>
    <property type="match status" value="1"/>
</dbReference>
<dbReference type="EMBL" id="LR134266">
    <property type="protein sequence ID" value="VED67783.1"/>
    <property type="molecule type" value="Genomic_DNA"/>
</dbReference>
<dbReference type="GO" id="GO:0004564">
    <property type="term" value="F:beta-fructofuranosidase activity"/>
    <property type="evidence" value="ECO:0007669"/>
    <property type="project" value="UniProtKB-EC"/>
</dbReference>
<keyword evidence="6 8" id="KW-0326">Glycosidase</keyword>
<evidence type="ECO:0000256" key="7">
    <source>
        <dbReference type="ARBA" id="ARBA00033367"/>
    </source>
</evidence>
<dbReference type="InterPro" id="IPR023296">
    <property type="entry name" value="Glyco_hydro_beta-prop_sf"/>
</dbReference>
<dbReference type="NCBIfam" id="TIGR01322">
    <property type="entry name" value="scrB_fam"/>
    <property type="match status" value="1"/>
</dbReference>
<gene>
    <name evidence="12" type="primary">scrB</name>
    <name evidence="12" type="ORF">NCTC3166_01616</name>
</gene>
<dbReference type="KEGG" id="svf:NCTC3166_01616"/>
<dbReference type="RefSeq" id="WP_126404763.1">
    <property type="nucleotide sequence ID" value="NZ_LR134266.1"/>
</dbReference>
<evidence type="ECO:0000256" key="3">
    <source>
        <dbReference type="ARBA" id="ARBA00012758"/>
    </source>
</evidence>
<dbReference type="InterPro" id="IPR013320">
    <property type="entry name" value="ConA-like_dom_sf"/>
</dbReference>
<dbReference type="Pfam" id="PF00251">
    <property type="entry name" value="Glyco_hydro_32N"/>
    <property type="match status" value="1"/>
</dbReference>
<dbReference type="PROSITE" id="PS00609">
    <property type="entry name" value="GLYCOSYL_HYDROL_F32"/>
    <property type="match status" value="1"/>
</dbReference>
<dbReference type="PANTHER" id="PTHR43101:SF1">
    <property type="entry name" value="BETA-FRUCTOSIDASE"/>
    <property type="match status" value="1"/>
</dbReference>
<evidence type="ECO:0000256" key="1">
    <source>
        <dbReference type="ARBA" id="ARBA00004914"/>
    </source>
</evidence>
<accession>A0A447Z616</accession>
<keyword evidence="13" id="KW-1185">Reference proteome</keyword>
<comment type="catalytic activity">
    <reaction evidence="8">
        <text>Hydrolysis of terminal non-reducing beta-D-fructofuranoside residues in beta-D-fructofuranosides.</text>
        <dbReference type="EC" id="3.2.1.26"/>
    </reaction>
</comment>
<organism evidence="12 13">
    <name type="scientific">Streptococcus viridans</name>
    <dbReference type="NCBI Taxonomy" id="78535"/>
    <lineage>
        <taxon>Bacteria</taxon>
        <taxon>Bacillati</taxon>
        <taxon>Bacillota</taxon>
        <taxon>Bacilli</taxon>
        <taxon>Lactobacillales</taxon>
        <taxon>Streptococcaceae</taxon>
        <taxon>Streptococcus</taxon>
    </lineage>
</organism>
<dbReference type="EC" id="3.2.1.26" evidence="3 8"/>
<dbReference type="InterPro" id="IPR051214">
    <property type="entry name" value="GH32_Enzymes"/>
</dbReference>
<evidence type="ECO:0000256" key="5">
    <source>
        <dbReference type="ARBA" id="ARBA00022801"/>
    </source>
</evidence>
<evidence type="ECO:0000256" key="4">
    <source>
        <dbReference type="ARBA" id="ARBA00019623"/>
    </source>
</evidence>
<evidence type="ECO:0000256" key="8">
    <source>
        <dbReference type="RuleBase" id="RU362110"/>
    </source>
</evidence>
<dbReference type="SUPFAM" id="SSF75005">
    <property type="entry name" value="Arabinanase/levansucrase/invertase"/>
    <property type="match status" value="1"/>
</dbReference>
<comment type="subcellular location">
    <subcellularLocation>
        <location evidence="9">Cytoplasm</location>
    </subcellularLocation>
</comment>
<dbReference type="InterPro" id="IPR018053">
    <property type="entry name" value="Glyco_hydro_32_AS"/>
</dbReference>
<dbReference type="InterPro" id="IPR013148">
    <property type="entry name" value="Glyco_hydro_32_N"/>
</dbReference>
<evidence type="ECO:0000259" key="11">
    <source>
        <dbReference type="Pfam" id="PF08244"/>
    </source>
</evidence>
<evidence type="ECO:0000256" key="9">
    <source>
        <dbReference type="RuleBase" id="RU365015"/>
    </source>
</evidence>
<keyword evidence="9" id="KW-0963">Cytoplasm</keyword>
<evidence type="ECO:0000313" key="13">
    <source>
        <dbReference type="Proteomes" id="UP000270025"/>
    </source>
</evidence>
<evidence type="ECO:0000259" key="10">
    <source>
        <dbReference type="Pfam" id="PF00251"/>
    </source>
</evidence>
<comment type="similarity">
    <text evidence="2 8">Belongs to the glycosyl hydrolase 32 family.</text>
</comment>
<dbReference type="AlphaFoldDB" id="A0A447Z616"/>
<dbReference type="InterPro" id="IPR006232">
    <property type="entry name" value="Suc6P_hydrolase"/>
</dbReference>
<dbReference type="SUPFAM" id="SSF49899">
    <property type="entry name" value="Concanavalin A-like lectins/glucanases"/>
    <property type="match status" value="1"/>
</dbReference>
<sequence>MEWTTELRYKRYEDWTEEEKKQIKENMANSPWHTHYHVEPKTGLLNDPNGFSYFNGKWILFYQNFPFGAAHGLKSWVQLESDDLVHFKETGLKVLPDTPLDSHGAYSGSAMQFDDELFLFYTGNVRDENWIRHPYQIGALIDQNGNLKKIDQILIDQPEDATDHFRDPQIFKFKDQYYAIVGGQDLEKKGFVRLYKAVNNDYSNWVEVGNLDFNNDRTAYMMECPNLVFVGEQPVLLYCPQGLDKTVLDYDNIYPNMYKIGASFDPEQARLVDVSELHNLDYGFEAYATQGFNAPDGRALTVSWLGLPDVAYPSDRYDHQGAFSLVKELSIKDGKLYQYPVEAVKELRSTSSEFTNKETTNNCYELELDFEANSKSEIVLLADKEGKGLSITFDIANGQVIVDRSQAGQQYAQEFGTTRTCPIENQATTATIFIDNSIFEIFINKGEKVFSGRVFPHADQTGILIKSGTPTGTYYELDYGRKTH</sequence>
<dbReference type="SMART" id="SM00640">
    <property type="entry name" value="Glyco_32"/>
    <property type="match status" value="1"/>
</dbReference>
<evidence type="ECO:0000256" key="2">
    <source>
        <dbReference type="ARBA" id="ARBA00009902"/>
    </source>
</evidence>
<evidence type="ECO:0000313" key="12">
    <source>
        <dbReference type="EMBL" id="VED67783.1"/>
    </source>
</evidence>
<dbReference type="UniPathway" id="UPA00238"/>
<comment type="pathway">
    <text evidence="1 9">Glycan biosynthesis; sucrose metabolism.</text>
</comment>
<dbReference type="PANTHER" id="PTHR43101">
    <property type="entry name" value="BETA-FRUCTOSIDASE"/>
    <property type="match status" value="1"/>
</dbReference>